<organism evidence="4 5">
    <name type="scientific">Neofusicoccum ribis</name>
    <dbReference type="NCBI Taxonomy" id="45134"/>
    <lineage>
        <taxon>Eukaryota</taxon>
        <taxon>Fungi</taxon>
        <taxon>Dikarya</taxon>
        <taxon>Ascomycota</taxon>
        <taxon>Pezizomycotina</taxon>
        <taxon>Dothideomycetes</taxon>
        <taxon>Dothideomycetes incertae sedis</taxon>
        <taxon>Botryosphaeriales</taxon>
        <taxon>Botryosphaeriaceae</taxon>
        <taxon>Neofusicoccum</taxon>
    </lineage>
</organism>
<evidence type="ECO:0000313" key="5">
    <source>
        <dbReference type="Proteomes" id="UP001521116"/>
    </source>
</evidence>
<feature type="compositionally biased region" description="Pro residues" evidence="2">
    <location>
        <begin position="21"/>
        <end position="33"/>
    </location>
</feature>
<protein>
    <recommendedName>
        <fullName evidence="3">Xaa-Pro dipeptidyl-peptidase C-terminal domain-containing protein</fullName>
    </recommendedName>
</protein>
<dbReference type="InterPro" id="IPR005674">
    <property type="entry name" value="CocE/Ser_esterase"/>
</dbReference>
<dbReference type="Gene3D" id="3.40.50.1820">
    <property type="entry name" value="alpha/beta hydrolase"/>
    <property type="match status" value="1"/>
</dbReference>
<evidence type="ECO:0000256" key="1">
    <source>
        <dbReference type="ARBA" id="ARBA00022801"/>
    </source>
</evidence>
<dbReference type="InterPro" id="IPR029058">
    <property type="entry name" value="AB_hydrolase_fold"/>
</dbReference>
<dbReference type="SMART" id="SM00939">
    <property type="entry name" value="PepX_C"/>
    <property type="match status" value="1"/>
</dbReference>
<dbReference type="InterPro" id="IPR050585">
    <property type="entry name" value="Xaa-Pro_dipeptidyl-ppase/CocE"/>
</dbReference>
<dbReference type="SUPFAM" id="SSF53474">
    <property type="entry name" value="alpha/beta-Hydrolases"/>
    <property type="match status" value="1"/>
</dbReference>
<dbReference type="InterPro" id="IPR013736">
    <property type="entry name" value="Xaa-Pro_dipept_C"/>
</dbReference>
<dbReference type="InterPro" id="IPR000383">
    <property type="entry name" value="Xaa-Pro-like_dom"/>
</dbReference>
<reference evidence="4 5" key="1">
    <citation type="submission" date="2024-02" db="EMBL/GenBank/DDBJ databases">
        <title>De novo assembly and annotation of 12 fungi associated with fruit tree decline syndrome in Ontario, Canada.</title>
        <authorList>
            <person name="Sulman M."/>
            <person name="Ellouze W."/>
            <person name="Ilyukhin E."/>
        </authorList>
    </citation>
    <scope>NUCLEOTIDE SEQUENCE [LARGE SCALE GENOMIC DNA]</scope>
    <source>
        <strain evidence="4 5">M1-105</strain>
    </source>
</reference>
<sequence>MAEIHTRDLNPPYRKSVHPSKPNPPLQPAPPPNHTTRILENNQTLLETDVPIPTRDGTILYADVYRPHPTPARTPTLIFFAPFGKHGAVPRSLFHNMGVDFTTLSAHTHWELPDPFRWCTAAWGYSFVLVDPRGTWWSGGSASHYLSAEEGRDGVDVVEWAAAQAWATGRVGWGAVSYYAMSAYHVAALRPPHLAAVMPWEGISDLYREVNAQGGVPNVAFQQFWMGLTGNGLGEAEDHAVMMLERPLFDELWASKVADWSRIEVPAFSVTGWASLGLHLRGTILAWKGFSSKNKYLLVHAGKEWREYYREENVLKQKAFWDRFLKDQPNEVDTWSPVTIDVRIGLDNSITRAETTFPPPQARLTAFQLGSDRKLNPPGVKAAEDPAFVSYTAHKNDSSVLFSHTFSERTEITGNSSVKLFVQALGYPDTDLYVALQKIDRSAEEVKFWHSTQKAEASASFGWLRVSHRELDEEKSIPGMPVHLHRRRQWLRPSDIEEVLVEIWPSSTIWEEGETIRLVVQGHPFTDADNMTQFKGTGHNFGEVRIWYGGEYDSHLLAPIIET</sequence>
<feature type="region of interest" description="Disordered" evidence="2">
    <location>
        <begin position="1"/>
        <end position="34"/>
    </location>
</feature>
<proteinExistence type="predicted"/>
<evidence type="ECO:0000256" key="2">
    <source>
        <dbReference type="SAM" id="MobiDB-lite"/>
    </source>
</evidence>
<accession>A0ABR3SBJ7</accession>
<evidence type="ECO:0000259" key="3">
    <source>
        <dbReference type="SMART" id="SM00939"/>
    </source>
</evidence>
<keyword evidence="1" id="KW-0378">Hydrolase</keyword>
<dbReference type="InterPro" id="IPR008979">
    <property type="entry name" value="Galactose-bd-like_sf"/>
</dbReference>
<dbReference type="NCBIfam" id="TIGR00976">
    <property type="entry name" value="CocE_NonD"/>
    <property type="match status" value="1"/>
</dbReference>
<gene>
    <name evidence="4" type="ORF">SLS56_012005</name>
</gene>
<dbReference type="Gene3D" id="1.10.3020.20">
    <property type="match status" value="1"/>
</dbReference>
<feature type="domain" description="Xaa-Pro dipeptidyl-peptidase C-terminal" evidence="3">
    <location>
        <begin position="318"/>
        <end position="557"/>
    </location>
</feature>
<dbReference type="Proteomes" id="UP001521116">
    <property type="component" value="Unassembled WGS sequence"/>
</dbReference>
<dbReference type="Pfam" id="PF02129">
    <property type="entry name" value="Peptidase_S15"/>
    <property type="match status" value="1"/>
</dbReference>
<dbReference type="PANTHER" id="PTHR43056:SF10">
    <property type="entry name" value="COCE_NOND FAMILY, PUTATIVE (AFU_ORTHOLOGUE AFUA_7G00600)-RELATED"/>
    <property type="match status" value="1"/>
</dbReference>
<dbReference type="PANTHER" id="PTHR43056">
    <property type="entry name" value="PEPTIDASE S9 PROLYL OLIGOPEPTIDASE"/>
    <property type="match status" value="1"/>
</dbReference>
<comment type="caution">
    <text evidence="4">The sequence shown here is derived from an EMBL/GenBank/DDBJ whole genome shotgun (WGS) entry which is preliminary data.</text>
</comment>
<evidence type="ECO:0000313" key="4">
    <source>
        <dbReference type="EMBL" id="KAL1614833.1"/>
    </source>
</evidence>
<keyword evidence="5" id="KW-1185">Reference proteome</keyword>
<dbReference type="SUPFAM" id="SSF49785">
    <property type="entry name" value="Galactose-binding domain-like"/>
    <property type="match status" value="1"/>
</dbReference>
<dbReference type="Pfam" id="PF08530">
    <property type="entry name" value="PepX_C"/>
    <property type="match status" value="1"/>
</dbReference>
<dbReference type="Gene3D" id="2.60.120.260">
    <property type="entry name" value="Galactose-binding domain-like"/>
    <property type="match status" value="1"/>
</dbReference>
<dbReference type="EMBL" id="JAJVDC020000355">
    <property type="protein sequence ID" value="KAL1614833.1"/>
    <property type="molecule type" value="Genomic_DNA"/>
</dbReference>
<name>A0ABR3SBJ7_9PEZI</name>